<evidence type="ECO:0000256" key="11">
    <source>
        <dbReference type="ARBA" id="ARBA00048366"/>
    </source>
</evidence>
<feature type="compositionally biased region" description="Low complexity" evidence="12">
    <location>
        <begin position="26"/>
        <end position="39"/>
    </location>
</feature>
<evidence type="ECO:0000259" key="13">
    <source>
        <dbReference type="PROSITE" id="PS51163"/>
    </source>
</evidence>
<dbReference type="PROSITE" id="PS51163">
    <property type="entry name" value="YRDC"/>
    <property type="match status" value="1"/>
</dbReference>
<dbReference type="Proteomes" id="UP001597326">
    <property type="component" value="Unassembled WGS sequence"/>
</dbReference>
<evidence type="ECO:0000256" key="2">
    <source>
        <dbReference type="ARBA" id="ARBA00007663"/>
    </source>
</evidence>
<evidence type="ECO:0000313" key="14">
    <source>
        <dbReference type="EMBL" id="MFD1891348.1"/>
    </source>
</evidence>
<feature type="region of interest" description="Disordered" evidence="12">
    <location>
        <begin position="275"/>
        <end position="322"/>
    </location>
</feature>
<keyword evidence="7 14" id="KW-0548">Nucleotidyltransferase</keyword>
<evidence type="ECO:0000256" key="1">
    <source>
        <dbReference type="ARBA" id="ARBA00004496"/>
    </source>
</evidence>
<gene>
    <name evidence="14" type="ORF">ACFSCS_14330</name>
</gene>
<keyword evidence="8" id="KW-0547">Nucleotide-binding</keyword>
<feature type="compositionally biased region" description="Low complexity" evidence="12">
    <location>
        <begin position="1"/>
        <end position="10"/>
    </location>
</feature>
<comment type="similarity">
    <text evidence="2">Belongs to the SUA5 family.</text>
</comment>
<dbReference type="EMBL" id="JBHUFZ010000033">
    <property type="protein sequence ID" value="MFD1891348.1"/>
    <property type="molecule type" value="Genomic_DNA"/>
</dbReference>
<evidence type="ECO:0000256" key="12">
    <source>
        <dbReference type="SAM" id="MobiDB-lite"/>
    </source>
</evidence>
<keyword evidence="5 14" id="KW-0808">Transferase</keyword>
<evidence type="ECO:0000256" key="6">
    <source>
        <dbReference type="ARBA" id="ARBA00022694"/>
    </source>
</evidence>
<reference evidence="15" key="1">
    <citation type="journal article" date="2019" name="Int. J. Syst. Evol. Microbiol.">
        <title>The Global Catalogue of Microorganisms (GCM) 10K type strain sequencing project: providing services to taxonomists for standard genome sequencing and annotation.</title>
        <authorList>
            <consortium name="The Broad Institute Genomics Platform"/>
            <consortium name="The Broad Institute Genome Sequencing Center for Infectious Disease"/>
            <person name="Wu L."/>
            <person name="Ma J."/>
        </authorList>
    </citation>
    <scope>NUCLEOTIDE SEQUENCE [LARGE SCALE GENOMIC DNA]</scope>
    <source>
        <strain evidence="15">CAIM 431</strain>
    </source>
</reference>
<dbReference type="SUPFAM" id="SSF55821">
    <property type="entry name" value="YrdC/RibB"/>
    <property type="match status" value="1"/>
</dbReference>
<dbReference type="GO" id="GO:0061710">
    <property type="term" value="F:L-threonylcarbamoyladenylate synthase"/>
    <property type="evidence" value="ECO:0007669"/>
    <property type="project" value="UniProtKB-EC"/>
</dbReference>
<keyword evidence="4" id="KW-0963">Cytoplasm</keyword>
<keyword evidence="9" id="KW-0067">ATP-binding</keyword>
<protein>
    <recommendedName>
        <fullName evidence="10">L-threonylcarbamoyladenylate synthase</fullName>
        <ecNumber evidence="3">2.7.7.87</ecNumber>
    </recommendedName>
    <alternativeName>
        <fullName evidence="10">L-threonylcarbamoyladenylate synthase</fullName>
    </alternativeName>
</protein>
<feature type="compositionally biased region" description="Low complexity" evidence="12">
    <location>
        <begin position="288"/>
        <end position="310"/>
    </location>
</feature>
<sequence length="322" mass="33545">MSHTPQTTPEDPQETGVEPVGEQVDAAAAPSEPETASESPKPEPEDSVPARAPHQRFDALTQTSEALAAAQAAVAAGECIVLPTDTVYGIGANAFSAEAVQGLLEAKHRGRDMPPPVLIAETGMLEALADDLPASALRLAEAFWPGALTLIVPAQKHLRMDLGETNGTIAVRVPDHDFTRDLLRRTGPLAVSSANVSGEPSSTSIEDAVQQLGDSVAVYLDAGATPGATPSTIVDFVSETMGRIVRHGVLTTEQLREVDPFVIDPDEHADLEADLDCGHDHDSEEPLDAAAEAEQQAAAEPPDAAGETAGSIEVEDPRVTGA</sequence>
<dbReference type="InterPro" id="IPR006070">
    <property type="entry name" value="Sua5-like_dom"/>
</dbReference>
<comment type="caution">
    <text evidence="14">The sequence shown here is derived from an EMBL/GenBank/DDBJ whole genome shotgun (WGS) entry which is preliminary data.</text>
</comment>
<keyword evidence="15" id="KW-1185">Reference proteome</keyword>
<comment type="subcellular location">
    <subcellularLocation>
        <location evidence="1">Cytoplasm</location>
    </subcellularLocation>
</comment>
<evidence type="ECO:0000256" key="7">
    <source>
        <dbReference type="ARBA" id="ARBA00022695"/>
    </source>
</evidence>
<dbReference type="InterPro" id="IPR050156">
    <property type="entry name" value="TC-AMP_synthase_SUA5"/>
</dbReference>
<name>A0ABW4S0Y9_9ACTN</name>
<dbReference type="NCBIfam" id="TIGR00057">
    <property type="entry name" value="L-threonylcarbamoyladenylate synthase"/>
    <property type="match status" value="1"/>
</dbReference>
<feature type="domain" description="YrdC-like" evidence="13">
    <location>
        <begin position="64"/>
        <end position="250"/>
    </location>
</feature>
<accession>A0ABW4S0Y9</accession>
<evidence type="ECO:0000313" key="15">
    <source>
        <dbReference type="Proteomes" id="UP001597326"/>
    </source>
</evidence>
<keyword evidence="6" id="KW-0819">tRNA processing</keyword>
<evidence type="ECO:0000256" key="4">
    <source>
        <dbReference type="ARBA" id="ARBA00022490"/>
    </source>
</evidence>
<dbReference type="InterPro" id="IPR017945">
    <property type="entry name" value="DHBP_synth_RibB-like_a/b_dom"/>
</dbReference>
<evidence type="ECO:0000256" key="10">
    <source>
        <dbReference type="ARBA" id="ARBA00029774"/>
    </source>
</evidence>
<dbReference type="Pfam" id="PF01300">
    <property type="entry name" value="Sua5_yciO_yrdC"/>
    <property type="match status" value="1"/>
</dbReference>
<comment type="catalytic activity">
    <reaction evidence="11">
        <text>L-threonine + hydrogencarbonate + ATP = L-threonylcarbamoyladenylate + diphosphate + H2O</text>
        <dbReference type="Rhea" id="RHEA:36407"/>
        <dbReference type="ChEBI" id="CHEBI:15377"/>
        <dbReference type="ChEBI" id="CHEBI:17544"/>
        <dbReference type="ChEBI" id="CHEBI:30616"/>
        <dbReference type="ChEBI" id="CHEBI:33019"/>
        <dbReference type="ChEBI" id="CHEBI:57926"/>
        <dbReference type="ChEBI" id="CHEBI:73682"/>
        <dbReference type="EC" id="2.7.7.87"/>
    </reaction>
</comment>
<proteinExistence type="inferred from homology"/>
<feature type="region of interest" description="Disordered" evidence="12">
    <location>
        <begin position="1"/>
        <end position="52"/>
    </location>
</feature>
<evidence type="ECO:0000256" key="9">
    <source>
        <dbReference type="ARBA" id="ARBA00022840"/>
    </source>
</evidence>
<dbReference type="PANTHER" id="PTHR17490:SF16">
    <property type="entry name" value="THREONYLCARBAMOYL-AMP SYNTHASE"/>
    <property type="match status" value="1"/>
</dbReference>
<evidence type="ECO:0000256" key="8">
    <source>
        <dbReference type="ARBA" id="ARBA00022741"/>
    </source>
</evidence>
<dbReference type="RefSeq" id="WP_343875704.1">
    <property type="nucleotide sequence ID" value="NZ_BAAAIX010000034.1"/>
</dbReference>
<dbReference type="EC" id="2.7.7.87" evidence="3"/>
<feature type="compositionally biased region" description="Basic and acidic residues" evidence="12">
    <location>
        <begin position="275"/>
        <end position="284"/>
    </location>
</feature>
<evidence type="ECO:0000256" key="5">
    <source>
        <dbReference type="ARBA" id="ARBA00022679"/>
    </source>
</evidence>
<organism evidence="14 15">
    <name type="scientific">Luteococcus peritonei</name>
    <dbReference type="NCBI Taxonomy" id="88874"/>
    <lineage>
        <taxon>Bacteria</taxon>
        <taxon>Bacillati</taxon>
        <taxon>Actinomycetota</taxon>
        <taxon>Actinomycetes</taxon>
        <taxon>Propionibacteriales</taxon>
        <taxon>Propionibacteriaceae</taxon>
        <taxon>Luteococcus</taxon>
    </lineage>
</organism>
<evidence type="ECO:0000256" key="3">
    <source>
        <dbReference type="ARBA" id="ARBA00012584"/>
    </source>
</evidence>
<dbReference type="PANTHER" id="PTHR17490">
    <property type="entry name" value="SUA5"/>
    <property type="match status" value="1"/>
</dbReference>
<dbReference type="Gene3D" id="3.90.870.10">
    <property type="entry name" value="DHBP synthase"/>
    <property type="match status" value="1"/>
</dbReference>